<gene>
    <name evidence="13 14" type="primary">lpxK</name>
    <name evidence="14" type="ORF">HH304_06100</name>
</gene>
<evidence type="ECO:0000256" key="8">
    <source>
        <dbReference type="ARBA" id="ARBA00022741"/>
    </source>
</evidence>
<evidence type="ECO:0000256" key="11">
    <source>
        <dbReference type="ARBA" id="ARBA00023098"/>
    </source>
</evidence>
<dbReference type="InterPro" id="IPR027417">
    <property type="entry name" value="P-loop_NTPase"/>
</dbReference>
<evidence type="ECO:0000256" key="6">
    <source>
        <dbReference type="ARBA" id="ARBA00022556"/>
    </source>
</evidence>
<keyword evidence="8 13" id="KW-0547">Nucleotide-binding</keyword>
<dbReference type="Proteomes" id="UP000559010">
    <property type="component" value="Unassembled WGS sequence"/>
</dbReference>
<dbReference type="PANTHER" id="PTHR42724">
    <property type="entry name" value="TETRAACYLDISACCHARIDE 4'-KINASE"/>
    <property type="match status" value="1"/>
</dbReference>
<dbReference type="InterPro" id="IPR003758">
    <property type="entry name" value="LpxK"/>
</dbReference>
<dbReference type="GO" id="GO:0005886">
    <property type="term" value="C:plasma membrane"/>
    <property type="evidence" value="ECO:0007669"/>
    <property type="project" value="TreeGrafter"/>
</dbReference>
<comment type="caution">
    <text evidence="13">Lacks conserved residue(s) required for the propagation of feature annotation.</text>
</comment>
<keyword evidence="15" id="KW-1185">Reference proteome</keyword>
<comment type="caution">
    <text evidence="14">The sequence shown here is derived from an EMBL/GenBank/DDBJ whole genome shotgun (WGS) entry which is preliminary data.</text>
</comment>
<dbReference type="GO" id="GO:0009029">
    <property type="term" value="F:lipid-A 4'-kinase activity"/>
    <property type="evidence" value="ECO:0007669"/>
    <property type="project" value="UniProtKB-UniRule"/>
</dbReference>
<dbReference type="PANTHER" id="PTHR42724:SF1">
    <property type="entry name" value="TETRAACYLDISACCHARIDE 4'-KINASE, MITOCHONDRIAL-RELATED"/>
    <property type="match status" value="1"/>
</dbReference>
<evidence type="ECO:0000313" key="15">
    <source>
        <dbReference type="Proteomes" id="UP000559010"/>
    </source>
</evidence>
<dbReference type="UniPathway" id="UPA00359">
    <property type="reaction ID" value="UER00482"/>
</dbReference>
<dbReference type="HAMAP" id="MF_00409">
    <property type="entry name" value="LpxK"/>
    <property type="match status" value="1"/>
</dbReference>
<sequence>MIFKHLLWPFALIYGMIIKLRNYLFDIGYTRSFKFDVKTIGVGNLSVGGTGKSPAVEYLIKQFVNSERIATLSRGYGRKTRGFLLANDLSKAEDIGDEPLQFYSKYRNRICVAVDEERIHGIPEILFDKPETSLILLDDVYQHRYVSPDFMILLTTYDKPFFNDHLLPVGRLREQKNGAKRADVVLVTKSPIEISSSIQLEYKNKIKSYAGDETPVYFTKIGYASPVDEDYNEIELDNKVVLVSGLADPSQLKTHLSSQISIVKHFDYPDHYNFKDSDFKEWVDFCKDERINQIIVSEKDWMRIKSMVNGSEITSLKFVIQPISMVFLNEKDENSFIDLVNKKLSQSK</sequence>
<dbReference type="EMBL" id="JABBNU010000003">
    <property type="protein sequence ID" value="NMM47965.1"/>
    <property type="molecule type" value="Genomic_DNA"/>
</dbReference>
<comment type="function">
    <text evidence="1 13">Transfers the gamma-phosphate of ATP to the 4'-position of a tetraacyldisaccharide 1-phosphate intermediate (termed DS-1-P) to form tetraacyldisaccharide 1,4'-bis-phosphate (lipid IVA).</text>
</comment>
<dbReference type="GO" id="GO:0009244">
    <property type="term" value="P:lipopolysaccharide core region biosynthetic process"/>
    <property type="evidence" value="ECO:0007669"/>
    <property type="project" value="TreeGrafter"/>
</dbReference>
<protein>
    <recommendedName>
        <fullName evidence="4 13">Tetraacyldisaccharide 4'-kinase</fullName>
        <ecNumber evidence="3 13">2.7.1.130</ecNumber>
    </recommendedName>
    <alternativeName>
        <fullName evidence="12 13">Lipid A 4'-kinase</fullName>
    </alternativeName>
</protein>
<keyword evidence="6 13" id="KW-0441">Lipid A biosynthesis</keyword>
<dbReference type="EC" id="2.7.1.130" evidence="3 13"/>
<dbReference type="GO" id="GO:0009245">
    <property type="term" value="P:lipid A biosynthetic process"/>
    <property type="evidence" value="ECO:0007669"/>
    <property type="project" value="UniProtKB-UniRule"/>
</dbReference>
<evidence type="ECO:0000256" key="7">
    <source>
        <dbReference type="ARBA" id="ARBA00022679"/>
    </source>
</evidence>
<evidence type="ECO:0000256" key="13">
    <source>
        <dbReference type="HAMAP-Rule" id="MF_00409"/>
    </source>
</evidence>
<evidence type="ECO:0000256" key="5">
    <source>
        <dbReference type="ARBA" id="ARBA00022516"/>
    </source>
</evidence>
<dbReference type="NCBIfam" id="TIGR00682">
    <property type="entry name" value="lpxK"/>
    <property type="match status" value="1"/>
</dbReference>
<keyword evidence="9 13" id="KW-0418">Kinase</keyword>
<comment type="pathway">
    <text evidence="2 13">Glycolipid biosynthesis; lipid IV(A) biosynthesis; lipid IV(A) from (3R)-3-hydroxytetradecanoyl-[acyl-carrier-protein] and UDP-N-acetyl-alpha-D-glucosamine: step 6/6.</text>
</comment>
<evidence type="ECO:0000256" key="4">
    <source>
        <dbReference type="ARBA" id="ARBA00016436"/>
    </source>
</evidence>
<comment type="similarity">
    <text evidence="13">Belongs to the LpxK family.</text>
</comment>
<evidence type="ECO:0000256" key="1">
    <source>
        <dbReference type="ARBA" id="ARBA00002274"/>
    </source>
</evidence>
<evidence type="ECO:0000313" key="14">
    <source>
        <dbReference type="EMBL" id="NMM47965.1"/>
    </source>
</evidence>
<dbReference type="SUPFAM" id="SSF52540">
    <property type="entry name" value="P-loop containing nucleoside triphosphate hydrolases"/>
    <property type="match status" value="1"/>
</dbReference>
<evidence type="ECO:0000256" key="2">
    <source>
        <dbReference type="ARBA" id="ARBA00004870"/>
    </source>
</evidence>
<evidence type="ECO:0000256" key="3">
    <source>
        <dbReference type="ARBA" id="ARBA00012071"/>
    </source>
</evidence>
<dbReference type="GO" id="GO:0005524">
    <property type="term" value="F:ATP binding"/>
    <property type="evidence" value="ECO:0007669"/>
    <property type="project" value="UniProtKB-UniRule"/>
</dbReference>
<keyword evidence="5 13" id="KW-0444">Lipid biosynthesis</keyword>
<accession>A0A848IXF3</accession>
<reference evidence="14 15" key="1">
    <citation type="submission" date="2020-04" db="EMBL/GenBank/DDBJ databases">
        <title>Flammeovirgaceae bacterium KN852 isolated from deep sea.</title>
        <authorList>
            <person name="Zhang D.-C."/>
        </authorList>
    </citation>
    <scope>NUCLEOTIDE SEQUENCE [LARGE SCALE GENOMIC DNA]</scope>
    <source>
        <strain evidence="14 15">KN852</strain>
    </source>
</reference>
<evidence type="ECO:0000256" key="12">
    <source>
        <dbReference type="ARBA" id="ARBA00029757"/>
    </source>
</evidence>
<proteinExistence type="inferred from homology"/>
<keyword evidence="10 13" id="KW-0067">ATP-binding</keyword>
<comment type="catalytic activity">
    <reaction evidence="13">
        <text>a lipid A disaccharide + ATP = a lipid IVA + ADP + H(+)</text>
        <dbReference type="Rhea" id="RHEA:67840"/>
        <dbReference type="ChEBI" id="CHEBI:15378"/>
        <dbReference type="ChEBI" id="CHEBI:30616"/>
        <dbReference type="ChEBI" id="CHEBI:176343"/>
        <dbReference type="ChEBI" id="CHEBI:176425"/>
        <dbReference type="ChEBI" id="CHEBI:456216"/>
        <dbReference type="EC" id="2.7.1.130"/>
    </reaction>
</comment>
<keyword evidence="11 13" id="KW-0443">Lipid metabolism</keyword>
<dbReference type="Pfam" id="PF02606">
    <property type="entry name" value="LpxK"/>
    <property type="match status" value="1"/>
</dbReference>
<organism evidence="14 15">
    <name type="scientific">Marinigracilibium pacificum</name>
    <dbReference type="NCBI Taxonomy" id="2729599"/>
    <lineage>
        <taxon>Bacteria</taxon>
        <taxon>Pseudomonadati</taxon>
        <taxon>Bacteroidota</taxon>
        <taxon>Cytophagia</taxon>
        <taxon>Cytophagales</taxon>
        <taxon>Flammeovirgaceae</taxon>
        <taxon>Marinigracilibium</taxon>
    </lineage>
</organism>
<keyword evidence="7 13" id="KW-0808">Transferase</keyword>
<dbReference type="AlphaFoldDB" id="A0A848IXF3"/>
<name>A0A848IXF3_9BACT</name>
<evidence type="ECO:0000256" key="9">
    <source>
        <dbReference type="ARBA" id="ARBA00022777"/>
    </source>
</evidence>
<dbReference type="RefSeq" id="WP_169679007.1">
    <property type="nucleotide sequence ID" value="NZ_JABBNU010000003.1"/>
</dbReference>
<evidence type="ECO:0000256" key="10">
    <source>
        <dbReference type="ARBA" id="ARBA00022840"/>
    </source>
</evidence>